<gene>
    <name evidence="1" type="ORF">ACFFJ8_34305</name>
</gene>
<name>A0ABV6JKG8_9BACL</name>
<keyword evidence="2" id="KW-1185">Reference proteome</keyword>
<sequence>MVQLRMGSLELQVDDKGAVASLTDVESGKYYNAAAAKSSLLRIAVNGMSEEPDACHYDENSGIITLGFGNSGTQVEVAVTDKKSYMTLEVIRIVGADPDVLLWGPYATSIQGEIGESVGVVHDGDYAIGIQVLNEKTIGGCPIDYLTEFADYPYPDAKMAFDVSAAWPIAGGSLLQAYARNRLKEGKRTVWGIPEISVSPLSGSDAELVGTGIALFGCSVERVLETIEAIELGEGLPHPTIGGIWGKTSPAANQSYLITDFSESTMKDAVAYTKQAGLGYVYHPEPFANWGHFELKPSLFPHGDEGMKICVDEAEREGVAVGLHTLTNFTTLNDPYVTPVPDPRLQKVGTSILTASVDEAATEIEVKDPEPFIVNLYRRTIAIDGELIEYDAVSGSAPWVLLGCRRGANGTAASSHDSGSEVGRLWDHPYDVFFPNMELQDEYSDRLAELFRRTGLKQISYDGLEGVYAAGHEDYAINRFVKRIYDGWEHEVINDASIVVTNYLWHVHTRFNWGEPWGAATREGQLEWRLHNQRYFARNFIPPMLGWFLIRSASDKFQATAPDEIEWVLSKAAGFGAGFALVADMPVLKRNGNIDELFTLVREWETARRMQAFTAEQRERLQDPKGDWHLEPTGEDGWNLYPVDISNVLECNPEELQPGQPGGADWAFYNRYAEQPLRFCMQVRPSYGNEKGLVKRPTFYAYGSYMAFETDVCADQYLVCDGDNLGKIYDKNWNLIKTVQASAEPLIVKSGGQSLSFSCKFEGDPKPSVAVKLFTRGAPELVGSR</sequence>
<evidence type="ECO:0000313" key="2">
    <source>
        <dbReference type="Proteomes" id="UP001589818"/>
    </source>
</evidence>
<reference evidence="1 2" key="1">
    <citation type="submission" date="2024-09" db="EMBL/GenBank/DDBJ databases">
        <authorList>
            <person name="Sun Q."/>
            <person name="Mori K."/>
        </authorList>
    </citation>
    <scope>NUCLEOTIDE SEQUENCE [LARGE SCALE GENOMIC DNA]</scope>
    <source>
        <strain evidence="1 2">CCM 4839</strain>
    </source>
</reference>
<accession>A0ABV6JKG8</accession>
<protein>
    <submittedName>
        <fullName evidence="1">Uncharacterized protein</fullName>
    </submittedName>
</protein>
<evidence type="ECO:0000313" key="1">
    <source>
        <dbReference type="EMBL" id="MFC0396413.1"/>
    </source>
</evidence>
<dbReference type="Proteomes" id="UP001589818">
    <property type="component" value="Unassembled WGS sequence"/>
</dbReference>
<organism evidence="1 2">
    <name type="scientific">Paenibacillus mendelii</name>
    <dbReference type="NCBI Taxonomy" id="206163"/>
    <lineage>
        <taxon>Bacteria</taxon>
        <taxon>Bacillati</taxon>
        <taxon>Bacillota</taxon>
        <taxon>Bacilli</taxon>
        <taxon>Bacillales</taxon>
        <taxon>Paenibacillaceae</taxon>
        <taxon>Paenibacillus</taxon>
    </lineage>
</organism>
<dbReference type="RefSeq" id="WP_204821940.1">
    <property type="nucleotide sequence ID" value="NZ_JANHOF010000017.1"/>
</dbReference>
<proteinExistence type="predicted"/>
<comment type="caution">
    <text evidence="1">The sequence shown here is derived from an EMBL/GenBank/DDBJ whole genome shotgun (WGS) entry which is preliminary data.</text>
</comment>
<dbReference type="EMBL" id="JBHLVF010000059">
    <property type="protein sequence ID" value="MFC0396413.1"/>
    <property type="molecule type" value="Genomic_DNA"/>
</dbReference>